<dbReference type="PANTHER" id="PTHR43312">
    <property type="entry name" value="D-THREO-ALDOSE 1-DEHYDROGENASE"/>
    <property type="match status" value="1"/>
</dbReference>
<protein>
    <recommendedName>
        <fullName evidence="1">NADP-dependent oxidoreductase domain-containing protein</fullName>
    </recommendedName>
</protein>
<dbReference type="EMBL" id="BKZW01000002">
    <property type="protein sequence ID" value="GER90321.1"/>
    <property type="molecule type" value="Genomic_DNA"/>
</dbReference>
<dbReference type="Proteomes" id="UP000326912">
    <property type="component" value="Unassembled WGS sequence"/>
</dbReference>
<gene>
    <name evidence="2" type="ORF">KDW_44830</name>
</gene>
<evidence type="ECO:0000313" key="2">
    <source>
        <dbReference type="EMBL" id="GER90321.1"/>
    </source>
</evidence>
<evidence type="ECO:0000313" key="3">
    <source>
        <dbReference type="Proteomes" id="UP000326912"/>
    </source>
</evidence>
<dbReference type="InterPro" id="IPR053135">
    <property type="entry name" value="AKR2_Oxidoreductase"/>
</dbReference>
<dbReference type="PANTHER" id="PTHR43312:SF1">
    <property type="entry name" value="NADP-DEPENDENT OXIDOREDUCTASE DOMAIN-CONTAINING PROTEIN"/>
    <property type="match status" value="1"/>
</dbReference>
<dbReference type="AlphaFoldDB" id="A0A5J4KV45"/>
<comment type="caution">
    <text evidence="2">The sequence shown here is derived from an EMBL/GenBank/DDBJ whole genome shotgun (WGS) entry which is preliminary data.</text>
</comment>
<feature type="domain" description="NADP-dependent oxidoreductase" evidence="1">
    <location>
        <begin position="6"/>
        <end position="246"/>
    </location>
</feature>
<name>A0A5J4KV45_9CHLR</name>
<proteinExistence type="predicted"/>
<dbReference type="Pfam" id="PF00248">
    <property type="entry name" value="Aldo_ket_red"/>
    <property type="match status" value="1"/>
</dbReference>
<reference evidence="2 3" key="1">
    <citation type="submission" date="2019-10" db="EMBL/GenBank/DDBJ databases">
        <title>Dictyobacter vulcani sp. nov., within the class Ktedonobacteria, isolated from soil of volcanic Mt. Zao.</title>
        <authorList>
            <person name="Zheng Y."/>
            <person name="Wang C.M."/>
            <person name="Sakai Y."/>
            <person name="Abe K."/>
            <person name="Yokota A."/>
            <person name="Yabe S."/>
        </authorList>
    </citation>
    <scope>NUCLEOTIDE SEQUENCE [LARGE SCALE GENOMIC DNA]</scope>
    <source>
        <strain evidence="2 3">W12</strain>
    </source>
</reference>
<organism evidence="2 3">
    <name type="scientific">Dictyobacter vulcani</name>
    <dbReference type="NCBI Taxonomy" id="2607529"/>
    <lineage>
        <taxon>Bacteria</taxon>
        <taxon>Bacillati</taxon>
        <taxon>Chloroflexota</taxon>
        <taxon>Ktedonobacteria</taxon>
        <taxon>Ktedonobacterales</taxon>
        <taxon>Dictyobacteraceae</taxon>
        <taxon>Dictyobacter</taxon>
    </lineage>
</organism>
<accession>A0A5J4KV45</accession>
<dbReference type="InterPro" id="IPR036812">
    <property type="entry name" value="NAD(P)_OxRdtase_dom_sf"/>
</dbReference>
<evidence type="ECO:0000259" key="1">
    <source>
        <dbReference type="Pfam" id="PF00248"/>
    </source>
</evidence>
<dbReference type="CDD" id="cd19086">
    <property type="entry name" value="AKR_AKR11C1"/>
    <property type="match status" value="1"/>
</dbReference>
<dbReference type="SUPFAM" id="SSF51430">
    <property type="entry name" value="NAD(P)-linked oxidoreductase"/>
    <property type="match status" value="1"/>
</dbReference>
<dbReference type="InterPro" id="IPR023210">
    <property type="entry name" value="NADP_OxRdtase_dom"/>
</dbReference>
<sequence length="254" mass="28823">MRKNADHRIYVSTKVPPKNGQWPARPDVAASETFPKAHVIECAEKSLHNLGTDTLDILQFHVWNDDWVGQGDWQEAIQQLKEQGKIRFFGISINDHQPDNALRLIETGLVDTVQVIYNVFDQSPEDKLLPACQKHNIGVIVRVPLDEGGLTGKITPDSTFDPNDFRDHYFHGTRKTDVYNHVRKLTADLGISTDQLPEVALRYILSQPAVSTIIPGMRSVRNVERNTTIGDGKGLPADQVKKLKRHRWIRNFYA</sequence>
<dbReference type="Gene3D" id="3.20.20.100">
    <property type="entry name" value="NADP-dependent oxidoreductase domain"/>
    <property type="match status" value="1"/>
</dbReference>
<keyword evidence="3" id="KW-1185">Reference proteome</keyword>